<keyword evidence="2" id="KW-1185">Reference proteome</keyword>
<evidence type="ECO:0000313" key="1">
    <source>
        <dbReference type="EMBL" id="MDY0407151.1"/>
    </source>
</evidence>
<proteinExistence type="predicted"/>
<sequence length="63" mass="7389">MMSIVLEQAIQVCMDIHDGMQVPDLSEESKVFARVPQSQEGKMTFENQVLIWMDILRMTFKRK</sequence>
<name>A0ABU5CLB4_9BACI</name>
<gene>
    <name evidence="1" type="ORF">P5G51_019075</name>
</gene>
<evidence type="ECO:0000313" key="2">
    <source>
        <dbReference type="Proteomes" id="UP001228376"/>
    </source>
</evidence>
<accession>A0ABU5CLB4</accession>
<organism evidence="1 2">
    <name type="scientific">Tigheibacillus jepli</name>
    <dbReference type="NCBI Taxonomy" id="3035914"/>
    <lineage>
        <taxon>Bacteria</taxon>
        <taxon>Bacillati</taxon>
        <taxon>Bacillota</taxon>
        <taxon>Bacilli</taxon>
        <taxon>Bacillales</taxon>
        <taxon>Bacillaceae</taxon>
        <taxon>Tigheibacillus</taxon>
    </lineage>
</organism>
<dbReference type="Proteomes" id="UP001228376">
    <property type="component" value="Unassembled WGS sequence"/>
</dbReference>
<reference evidence="1 2" key="1">
    <citation type="submission" date="2023-10" db="EMBL/GenBank/DDBJ databases">
        <title>179-bfca-hs.</title>
        <authorList>
            <person name="Miliotis G."/>
            <person name="Sengupta P."/>
            <person name="Hameed A."/>
            <person name="Chuvochina M."/>
            <person name="Mcdonagh F."/>
            <person name="Simpson A.C."/>
            <person name="Singh N.K."/>
            <person name="Rekha P.D."/>
            <person name="Raman K."/>
            <person name="Hugenholtz P."/>
            <person name="Venkateswaran K."/>
        </authorList>
    </citation>
    <scope>NUCLEOTIDE SEQUENCE [LARGE SCALE GENOMIC DNA]</scope>
    <source>
        <strain evidence="1 2">179-BFC-A-HS</strain>
    </source>
</reference>
<comment type="caution">
    <text evidence="1">The sequence shown here is derived from an EMBL/GenBank/DDBJ whole genome shotgun (WGS) entry which is preliminary data.</text>
</comment>
<dbReference type="RefSeq" id="WP_320385169.1">
    <property type="nucleotide sequence ID" value="NZ_JAROCA020000003.1"/>
</dbReference>
<protein>
    <submittedName>
        <fullName evidence="1">Uncharacterized protein</fullName>
    </submittedName>
</protein>
<dbReference type="EMBL" id="JAROCA020000003">
    <property type="protein sequence ID" value="MDY0407151.1"/>
    <property type="molecule type" value="Genomic_DNA"/>
</dbReference>